<keyword evidence="4 5" id="KW-0274">FAD</keyword>
<dbReference type="Proteomes" id="UP000011519">
    <property type="component" value="Unassembled WGS sequence"/>
</dbReference>
<comment type="cofactor">
    <cofactor evidence="1 5">
        <name>FAD</name>
        <dbReference type="ChEBI" id="CHEBI:57692"/>
    </cofactor>
</comment>
<dbReference type="Pfam" id="PF02770">
    <property type="entry name" value="Acyl-CoA_dh_M"/>
    <property type="match status" value="1"/>
</dbReference>
<feature type="compositionally biased region" description="Basic and acidic residues" evidence="6">
    <location>
        <begin position="251"/>
        <end position="279"/>
    </location>
</feature>
<dbReference type="PANTHER" id="PTHR42707:SF2">
    <property type="entry name" value="ACD11 DEHYDROGENASE"/>
    <property type="match status" value="1"/>
</dbReference>
<dbReference type="InterPro" id="IPR006089">
    <property type="entry name" value="Acyl-CoA_DH_CS"/>
</dbReference>
<evidence type="ECO:0000259" key="7">
    <source>
        <dbReference type="Pfam" id="PF00441"/>
    </source>
</evidence>
<dbReference type="SUPFAM" id="SSF47203">
    <property type="entry name" value="Acyl-CoA dehydrogenase C-terminal domain-like"/>
    <property type="match status" value="1"/>
</dbReference>
<dbReference type="PANTHER" id="PTHR42707">
    <property type="entry name" value="ACYL-COA DEHYDROGENASE"/>
    <property type="match status" value="1"/>
</dbReference>
<evidence type="ECO:0000256" key="6">
    <source>
        <dbReference type="SAM" id="MobiDB-lite"/>
    </source>
</evidence>
<dbReference type="InterPro" id="IPR036250">
    <property type="entry name" value="AcylCo_DH-like_C"/>
</dbReference>
<evidence type="ECO:0000256" key="1">
    <source>
        <dbReference type="ARBA" id="ARBA00001974"/>
    </source>
</evidence>
<dbReference type="InterPro" id="IPR041504">
    <property type="entry name" value="AidB_N"/>
</dbReference>
<keyword evidence="11" id="KW-1185">Reference proteome</keyword>
<dbReference type="InterPro" id="IPR052904">
    <property type="entry name" value="Acyl-CoA_dehydrogenase-like"/>
</dbReference>
<keyword evidence="5" id="KW-0560">Oxidoreductase</keyword>
<keyword evidence="3 5" id="KW-0285">Flavoprotein</keyword>
<evidence type="ECO:0000256" key="2">
    <source>
        <dbReference type="ARBA" id="ARBA00009347"/>
    </source>
</evidence>
<comment type="similarity">
    <text evidence="2 5">Belongs to the acyl-CoA dehydrogenase family.</text>
</comment>
<dbReference type="STRING" id="1227493.C483_10586"/>
<dbReference type="RefSeq" id="WP_006653313.1">
    <property type="nucleotide sequence ID" value="NZ_AOIM01000033.1"/>
</dbReference>
<feature type="domain" description="Acyl-CoA oxidase/dehydrogenase middle" evidence="8">
    <location>
        <begin position="182"/>
        <end position="257"/>
    </location>
</feature>
<name>L9ZXA1_9EURY</name>
<dbReference type="AlphaFoldDB" id="L9ZXA1"/>
<dbReference type="InterPro" id="IPR009100">
    <property type="entry name" value="AcylCoA_DH/oxidase_NM_dom_sf"/>
</dbReference>
<dbReference type="PATRIC" id="fig|1227493.4.peg.2108"/>
<evidence type="ECO:0000256" key="3">
    <source>
        <dbReference type="ARBA" id="ARBA00022630"/>
    </source>
</evidence>
<proteinExistence type="inferred from homology"/>
<feature type="region of interest" description="Disordered" evidence="6">
    <location>
        <begin position="242"/>
        <end position="288"/>
    </location>
</feature>
<dbReference type="Gene3D" id="1.20.140.10">
    <property type="entry name" value="Butyryl-CoA Dehydrogenase, subunit A, domain 3"/>
    <property type="match status" value="1"/>
</dbReference>
<dbReference type="Pfam" id="PF00441">
    <property type="entry name" value="Acyl-CoA_dh_1"/>
    <property type="match status" value="1"/>
</dbReference>
<gene>
    <name evidence="10" type="ORF">C483_10586</name>
</gene>
<dbReference type="SUPFAM" id="SSF56645">
    <property type="entry name" value="Acyl-CoA dehydrogenase NM domain-like"/>
    <property type="match status" value="1"/>
</dbReference>
<evidence type="ECO:0000259" key="8">
    <source>
        <dbReference type="Pfam" id="PF02770"/>
    </source>
</evidence>
<feature type="domain" description="Acyl-CoA dehydrogenase/oxidase C-terminal" evidence="7">
    <location>
        <begin position="323"/>
        <end position="484"/>
    </location>
</feature>
<evidence type="ECO:0000259" key="9">
    <source>
        <dbReference type="Pfam" id="PF18158"/>
    </source>
</evidence>
<comment type="caution">
    <text evidence="10">The sequence shown here is derived from an EMBL/GenBank/DDBJ whole genome shotgun (WGS) entry which is preliminary data.</text>
</comment>
<dbReference type="EMBL" id="AOIM01000033">
    <property type="protein sequence ID" value="ELY91125.1"/>
    <property type="molecule type" value="Genomic_DNA"/>
</dbReference>
<dbReference type="InterPro" id="IPR009075">
    <property type="entry name" value="AcylCo_DH/oxidase_C"/>
</dbReference>
<accession>L9ZXA1</accession>
<evidence type="ECO:0000313" key="10">
    <source>
        <dbReference type="EMBL" id="ELY91125.1"/>
    </source>
</evidence>
<dbReference type="InterPro" id="IPR006091">
    <property type="entry name" value="Acyl-CoA_Oxase/DH_mid-dom"/>
</dbReference>
<dbReference type="Gene3D" id="2.40.110.20">
    <property type="match status" value="1"/>
</dbReference>
<evidence type="ECO:0000313" key="11">
    <source>
        <dbReference type="Proteomes" id="UP000011519"/>
    </source>
</evidence>
<reference evidence="10 11" key="1">
    <citation type="journal article" date="2014" name="PLoS Genet.">
        <title>Phylogenetically driven sequencing of extremely halophilic archaea reveals strategies for static and dynamic osmo-response.</title>
        <authorList>
            <person name="Becker E.A."/>
            <person name="Seitzer P.M."/>
            <person name="Tritt A."/>
            <person name="Larsen D."/>
            <person name="Krusor M."/>
            <person name="Yao A.I."/>
            <person name="Wu D."/>
            <person name="Madern D."/>
            <person name="Eisen J.A."/>
            <person name="Darling A.E."/>
            <person name="Facciotti M.T."/>
        </authorList>
    </citation>
    <scope>NUCLEOTIDE SEQUENCE [LARGE SCALE GENOMIC DNA]</scope>
    <source>
        <strain evidence="10 11">JCM 10989</strain>
    </source>
</reference>
<organism evidence="10 11">
    <name type="scientific">Natrialba hulunbeirensis JCM 10989</name>
    <dbReference type="NCBI Taxonomy" id="1227493"/>
    <lineage>
        <taxon>Archaea</taxon>
        <taxon>Methanobacteriati</taxon>
        <taxon>Methanobacteriota</taxon>
        <taxon>Stenosarchaea group</taxon>
        <taxon>Halobacteria</taxon>
        <taxon>Halobacteriales</taxon>
        <taxon>Natrialbaceae</taxon>
        <taxon>Natrialba</taxon>
    </lineage>
</organism>
<protein>
    <submittedName>
        <fullName evidence="10">Acyl-CoA dehydrogenase domain-containing protein</fullName>
    </submittedName>
</protein>
<dbReference type="OrthoDB" id="24853at2157"/>
<evidence type="ECO:0000256" key="4">
    <source>
        <dbReference type="ARBA" id="ARBA00022827"/>
    </source>
</evidence>
<evidence type="ECO:0000256" key="5">
    <source>
        <dbReference type="RuleBase" id="RU362125"/>
    </source>
</evidence>
<feature type="domain" description="Adaptive response protein AidB N-terminal" evidence="9">
    <location>
        <begin position="16"/>
        <end position="176"/>
    </location>
</feature>
<dbReference type="Pfam" id="PF18158">
    <property type="entry name" value="AidB_N"/>
    <property type="match status" value="1"/>
</dbReference>
<dbReference type="GO" id="GO:0003995">
    <property type="term" value="F:acyl-CoA dehydrogenase activity"/>
    <property type="evidence" value="ECO:0007669"/>
    <property type="project" value="InterPro"/>
</dbReference>
<sequence length="628" mass="69959">MDTDTGIDYGTFEEGRHVNYWELDQTLQRELRRVYTGDEFDWAESRLSAFGETVGHTIADNADDIDDHGPELEPYDKYGEVQNWVRYPEKQYENERLAYGQGIVADSFEAPPGRDEPMPLSHNLAMQYLLSYADPGFDCPVAMTAGAALVLEKFSREGEDDVLREYYDALTSRDYEDLIEGAMFLTEKQGGSDVGANETRAEWDESAGYWRLTGEKWFCSNIDAEGTLALARTEDAPAGTAGLSMFLVPHGDPDSTNHDSDRDRDRDDPLTKGQRREDGPLSPEDVNDQRYRRLKDKLGTISVPTGEVEFTGAKAYLVGEEEHGFRQMAEMLNLERLSNAAASCGIIGRVLLESKIYAANREAFGETIDQYPLMRADLVDMAVTHEAATTYTFEAARLLSKRERAARAGETADDAYRLMRLLIPIAKARTARIAVDTASYGMEIHGGNGYVNEFVTNRLLRDAQVLPIWEGTENILSLDVLRALERENAHEPLQAAISERLEYVSHPALADAAATVEGEFHDLMGALATLAGEDSEYAQLSAKRLAHYVFDVFTAAVLLERAQRDLAAEDENGRLALVANHFVSRELTDQEARGITSGDRFALEAYESIVRYESVTAEGAREIVAESE</sequence>
<dbReference type="Gene3D" id="6.10.250.600">
    <property type="match status" value="1"/>
</dbReference>
<dbReference type="PROSITE" id="PS00073">
    <property type="entry name" value="ACYL_COA_DH_2"/>
    <property type="match status" value="1"/>
</dbReference>